<protein>
    <recommendedName>
        <fullName evidence="2">Autophagy-related protein 13 N-terminal domain-containing protein</fullName>
    </recommendedName>
</protein>
<feature type="compositionally biased region" description="Low complexity" evidence="1">
    <location>
        <begin position="560"/>
        <end position="572"/>
    </location>
</feature>
<dbReference type="GO" id="GO:0034727">
    <property type="term" value="P:piecemeal microautophagy of the nucleus"/>
    <property type="evidence" value="ECO:0007669"/>
    <property type="project" value="TreeGrafter"/>
</dbReference>
<feature type="compositionally biased region" description="Polar residues" evidence="1">
    <location>
        <begin position="19"/>
        <end position="32"/>
    </location>
</feature>
<evidence type="ECO:0000256" key="1">
    <source>
        <dbReference type="SAM" id="MobiDB-lite"/>
    </source>
</evidence>
<feature type="compositionally biased region" description="Polar residues" evidence="1">
    <location>
        <begin position="419"/>
        <end position="433"/>
    </location>
</feature>
<evidence type="ECO:0000259" key="2">
    <source>
        <dbReference type="Pfam" id="PF10033"/>
    </source>
</evidence>
<feature type="domain" description="Autophagy-related protein 13 N-terminal" evidence="2">
    <location>
        <begin position="121"/>
        <end position="238"/>
    </location>
</feature>
<keyword evidence="4" id="KW-1185">Reference proteome</keyword>
<organism evidence="3 4">
    <name type="scientific">Phytophthora aleatoria</name>
    <dbReference type="NCBI Taxonomy" id="2496075"/>
    <lineage>
        <taxon>Eukaryota</taxon>
        <taxon>Sar</taxon>
        <taxon>Stramenopiles</taxon>
        <taxon>Oomycota</taxon>
        <taxon>Peronosporomycetes</taxon>
        <taxon>Peronosporales</taxon>
        <taxon>Peronosporaceae</taxon>
        <taxon>Phytophthora</taxon>
    </lineage>
</organism>
<dbReference type="Pfam" id="PF10033">
    <property type="entry name" value="ATG13"/>
    <property type="match status" value="1"/>
</dbReference>
<feature type="compositionally biased region" description="Low complexity" evidence="1">
    <location>
        <begin position="1"/>
        <end position="18"/>
    </location>
</feature>
<feature type="region of interest" description="Disordered" evidence="1">
    <location>
        <begin position="415"/>
        <end position="480"/>
    </location>
</feature>
<feature type="compositionally biased region" description="Low complexity" evidence="1">
    <location>
        <begin position="537"/>
        <end position="551"/>
    </location>
</feature>
<dbReference type="GO" id="GO:0005829">
    <property type="term" value="C:cytosol"/>
    <property type="evidence" value="ECO:0007669"/>
    <property type="project" value="TreeGrafter"/>
</dbReference>
<feature type="compositionally biased region" description="Basic and acidic residues" evidence="1">
    <location>
        <begin position="436"/>
        <end position="445"/>
    </location>
</feature>
<dbReference type="GO" id="GO:0000407">
    <property type="term" value="C:phagophore assembly site"/>
    <property type="evidence" value="ECO:0007669"/>
    <property type="project" value="TreeGrafter"/>
</dbReference>
<dbReference type="GO" id="GO:0034497">
    <property type="term" value="P:protein localization to phagophore assembly site"/>
    <property type="evidence" value="ECO:0007669"/>
    <property type="project" value="TreeGrafter"/>
</dbReference>
<feature type="region of interest" description="Disordered" evidence="1">
    <location>
        <begin position="516"/>
        <end position="584"/>
    </location>
</feature>
<feature type="compositionally biased region" description="Polar residues" evidence="1">
    <location>
        <begin position="448"/>
        <end position="464"/>
    </location>
</feature>
<dbReference type="GO" id="GO:0000423">
    <property type="term" value="P:mitophagy"/>
    <property type="evidence" value="ECO:0007669"/>
    <property type="project" value="TreeGrafter"/>
</dbReference>
<name>A0A8J5ICH5_9STRA</name>
<reference evidence="3" key="1">
    <citation type="submission" date="2021-01" db="EMBL/GenBank/DDBJ databases">
        <title>Phytophthora aleatoria, a newly-described species from Pinus radiata is distinct from Phytophthora cactorum isolates based on comparative genomics.</title>
        <authorList>
            <person name="Mcdougal R."/>
            <person name="Panda P."/>
            <person name="Williams N."/>
            <person name="Studholme D.J."/>
        </authorList>
    </citation>
    <scope>NUCLEOTIDE SEQUENCE</scope>
    <source>
        <strain evidence="3">NZFS 4037</strain>
    </source>
</reference>
<dbReference type="InterPro" id="IPR040182">
    <property type="entry name" value="ATG13"/>
</dbReference>
<accession>A0A8J5ICH5</accession>
<evidence type="ECO:0000313" key="4">
    <source>
        <dbReference type="Proteomes" id="UP000709295"/>
    </source>
</evidence>
<dbReference type="PANTHER" id="PTHR13430:SF4">
    <property type="entry name" value="AUTOPHAGY-RELATED PROTEIN 13"/>
    <property type="match status" value="1"/>
</dbReference>
<comment type="caution">
    <text evidence="3">The sequence shown here is derived from an EMBL/GenBank/DDBJ whole genome shotgun (WGS) entry which is preliminary data.</text>
</comment>
<proteinExistence type="predicted"/>
<dbReference type="Proteomes" id="UP000709295">
    <property type="component" value="Unassembled WGS sequence"/>
</dbReference>
<gene>
    <name evidence="3" type="ORF">JG688_00014053</name>
</gene>
<dbReference type="EMBL" id="JAENGY010001276">
    <property type="protein sequence ID" value="KAG6950684.1"/>
    <property type="molecule type" value="Genomic_DNA"/>
</dbReference>
<dbReference type="GO" id="GO:1990316">
    <property type="term" value="C:Atg1/ULK1 kinase complex"/>
    <property type="evidence" value="ECO:0007669"/>
    <property type="project" value="InterPro"/>
</dbReference>
<evidence type="ECO:0000313" key="3">
    <source>
        <dbReference type="EMBL" id="KAG6950684.1"/>
    </source>
</evidence>
<dbReference type="InterPro" id="IPR018731">
    <property type="entry name" value="Atg13_N"/>
</dbReference>
<sequence>MMSSVDMSNSSRSSHPSSQQFPGSDSRYNGQNMRYAAPPPRSSTGRAKTEQVVLEFLYKAAELIVQSRVNFHAEPDLRRSNRRARFNLDIEEVQVVRDSMAPWKEDVRLPLAIDIFWDTGSHKVLLERWSVTFAADGESSSAHLGSTQDVIQQLKEVCKRISVLLRALFSFMRQLPAHRLFTQSYPSMLSYTMHTAPASDATRAFEAQRVATSGYSFVPIMTPFGLLKVTAIYRRDCDQFTEQQEQAAPSRILPDNFIIQDYVPGSPELTPASAPVTSAAMTSSPLRVTDLRTGSFVPVSDTEQFDVGTLQRRRSSPRSIPAAHQQFSNTGLVGDNVGDDDGVVQSQPGMSKPMAIPRVSSKGGIATAAGREVGAVLQQAHSYGGEHDARLRGAAANPNVAAAPYGYGNVAIDRDQERSSSPSLAFQQRQQQLWEGHADRHDTEIGFHSSTTSFDEQPASNSSAAYHPMSTPPRHPKTVSLLRNDRTSPALSHKPFLESSPVPGSFERFALDSGLPSRVQQHTPERRKSSFSGAFVSDSAESSATAEAGDGVQRSEDATPAKPATKTEAITIHPRASNSPAEGLPAFTASPPFQANPCELLSTSPGYAYTKSQLRSGSSNVPTFITTDQFQRGVHNVKGSSSAAMIAAKHRGFSPDFGDSGVTAWGVSPDTLDAFGVALADAGSGISGSRPLFSSGNDFESSGDQNDELDAMVLPFVISGGSSSATTAVDSVSTGAGSTLNGASLDTASVGNFLHQLKSAPRLSKGSSTLTSLISAEEDHKASDSKQEAVAPPSMIDDELAGFRNLRDELSQML</sequence>
<feature type="region of interest" description="Disordered" evidence="1">
    <location>
        <begin position="1"/>
        <end position="47"/>
    </location>
</feature>
<dbReference type="AlphaFoldDB" id="A0A8J5ICH5"/>
<dbReference type="PANTHER" id="PTHR13430">
    <property type="match status" value="1"/>
</dbReference>